<keyword evidence="2" id="KW-0863">Zinc-finger</keyword>
<keyword evidence="3" id="KW-0862">Zinc</keyword>
<dbReference type="PROSITE" id="PS50081">
    <property type="entry name" value="ZF_DAG_PE_2"/>
    <property type="match status" value="1"/>
</dbReference>
<reference evidence="5 6" key="1">
    <citation type="submission" date="2021-09" db="EMBL/GenBank/DDBJ databases">
        <title>Genomic insights and catalytic innovation underlie evolution of tropane alkaloids biosynthesis.</title>
        <authorList>
            <person name="Wang Y.-J."/>
            <person name="Tian T."/>
            <person name="Huang J.-P."/>
            <person name="Huang S.-X."/>
        </authorList>
    </citation>
    <scope>NUCLEOTIDE SEQUENCE [LARGE SCALE GENOMIC DNA]</scope>
    <source>
        <strain evidence="5">KIB-2018</strain>
        <tissue evidence="5">Leaf</tissue>
    </source>
</reference>
<gene>
    <name evidence="5" type="ORF">K2173_012438</name>
</gene>
<evidence type="ECO:0000313" key="5">
    <source>
        <dbReference type="EMBL" id="KAJ8766963.1"/>
    </source>
</evidence>
<feature type="domain" description="Phorbol-ester/DAG-type" evidence="4">
    <location>
        <begin position="173"/>
        <end position="223"/>
    </location>
</feature>
<name>A0AAV8TJN8_9ROSI</name>
<dbReference type="EMBL" id="JAIWQS010000004">
    <property type="protein sequence ID" value="KAJ8766963.1"/>
    <property type="molecule type" value="Genomic_DNA"/>
</dbReference>
<evidence type="ECO:0000259" key="4">
    <source>
        <dbReference type="PROSITE" id="PS50081"/>
    </source>
</evidence>
<dbReference type="SMART" id="SM00249">
    <property type="entry name" value="PHD"/>
    <property type="match status" value="5"/>
</dbReference>
<dbReference type="PANTHER" id="PTHR46288:SF27">
    <property type="entry name" value="CYSTEINE_HISTIDINE-RICH C1 DOMAIN FAMILY PROTEIN"/>
    <property type="match status" value="1"/>
</dbReference>
<dbReference type="PANTHER" id="PTHR46288">
    <property type="entry name" value="PHORBOL-ESTER/DAG-TYPE DOMAIN-CONTAINING PROTEIN"/>
    <property type="match status" value="1"/>
</dbReference>
<dbReference type="InterPro" id="IPR001965">
    <property type="entry name" value="Znf_PHD"/>
</dbReference>
<dbReference type="SUPFAM" id="SSF57889">
    <property type="entry name" value="Cysteine-rich domain"/>
    <property type="match status" value="6"/>
</dbReference>
<keyword evidence="1" id="KW-0479">Metal-binding</keyword>
<keyword evidence="6" id="KW-1185">Reference proteome</keyword>
<protein>
    <recommendedName>
        <fullName evidence="4">Phorbol-ester/DAG-type domain-containing protein</fullName>
    </recommendedName>
</protein>
<sequence>MEIQFEHDHVLTFCDQNKENFSHILLNERKADGDLEFAEFDYEEDYPSCLVCLRKIDDGPVYFCEMCDGIWVHKFCASLPREIRAHPLHLQHGHPLTLLPHQTDEISLSSFNGKVNICDGCRDITISGNYYACAECGLKLDVKCALSLQVTIPPSPDTKTSIPHHSYDDKLLLFNFNKEMFLDFGWNRACELCEKELLDLTYGCFYCQFYLHKRCLEITQQECLILPIHSHHPLSIEYCRGLFICDQCRDLCGSFYRVSFMAICKECGLKFDYKCASISDTTDDTIQRSIKDEVKTQIRYFDHDQHMLSFFNLRRNFRLECEGWGLLILSGPSYGCLECEVYLHKSCAELPRGIQHPYHRFHNLFPEKSEGYCRACRKRGKSLRYRCHLCPSFLLDTECVINNLGVISALKNKEYHQHDLYYFVAPDSDRLNDLKFECHNCSKNEASFCICRENCEGVEYEASCYICWENCEGAFYICLECNSYFHMECIGIPKEVKHDSHLHPLTLMDPLTEDKIDESKDQYYCYTCEEKRNPRYHAYSCQQCAKTGHMFTSHIECVLSSELNEIEHNHMIKEDDEEENNLEKFPDLSKLSISPRCMRQLLIKDKFNDHVLNYFEDIIDFSCYLCKELVQSPCYECSFCQIHLHKECAKLPSKIKHNLHGHPLSITGGEFLKTYICDGCHVYHEKDMCYYCEECSFFLDKMCAQMIPSIGNHYPKLNDNGSKVEFSHFSHNHKLKFAFIPKKLEVNCSACGFLISGPTYCCYACYFFLHESCCYGFLYWKELLEA</sequence>
<evidence type="ECO:0000313" key="6">
    <source>
        <dbReference type="Proteomes" id="UP001159364"/>
    </source>
</evidence>
<dbReference type="InterPro" id="IPR002219">
    <property type="entry name" value="PKC_DAG/PE"/>
</dbReference>
<dbReference type="AlphaFoldDB" id="A0AAV8TJN8"/>
<comment type="caution">
    <text evidence="5">The sequence shown here is derived from an EMBL/GenBank/DDBJ whole genome shotgun (WGS) entry which is preliminary data.</text>
</comment>
<proteinExistence type="predicted"/>
<dbReference type="InterPro" id="IPR046349">
    <property type="entry name" value="C1-like_sf"/>
</dbReference>
<organism evidence="5 6">
    <name type="scientific">Erythroxylum novogranatense</name>
    <dbReference type="NCBI Taxonomy" id="1862640"/>
    <lineage>
        <taxon>Eukaryota</taxon>
        <taxon>Viridiplantae</taxon>
        <taxon>Streptophyta</taxon>
        <taxon>Embryophyta</taxon>
        <taxon>Tracheophyta</taxon>
        <taxon>Spermatophyta</taxon>
        <taxon>Magnoliopsida</taxon>
        <taxon>eudicotyledons</taxon>
        <taxon>Gunneridae</taxon>
        <taxon>Pentapetalae</taxon>
        <taxon>rosids</taxon>
        <taxon>fabids</taxon>
        <taxon>Malpighiales</taxon>
        <taxon>Erythroxylaceae</taxon>
        <taxon>Erythroxylum</taxon>
    </lineage>
</organism>
<dbReference type="GO" id="GO:0008270">
    <property type="term" value="F:zinc ion binding"/>
    <property type="evidence" value="ECO:0007669"/>
    <property type="project" value="UniProtKB-KW"/>
</dbReference>
<evidence type="ECO:0000256" key="3">
    <source>
        <dbReference type="ARBA" id="ARBA00022833"/>
    </source>
</evidence>
<dbReference type="Proteomes" id="UP001159364">
    <property type="component" value="Linkage Group LG04"/>
</dbReference>
<evidence type="ECO:0000256" key="2">
    <source>
        <dbReference type="ARBA" id="ARBA00022771"/>
    </source>
</evidence>
<evidence type="ECO:0000256" key="1">
    <source>
        <dbReference type="ARBA" id="ARBA00022723"/>
    </source>
</evidence>
<accession>A0AAV8TJN8</accession>
<dbReference type="SMART" id="SM00109">
    <property type="entry name" value="C1"/>
    <property type="match status" value="4"/>
</dbReference>